<keyword evidence="3" id="KW-1185">Reference proteome</keyword>
<feature type="compositionally biased region" description="Basic residues" evidence="1">
    <location>
        <begin position="327"/>
        <end position="337"/>
    </location>
</feature>
<feature type="region of interest" description="Disordered" evidence="1">
    <location>
        <begin position="1"/>
        <end position="102"/>
    </location>
</feature>
<feature type="region of interest" description="Disordered" evidence="1">
    <location>
        <begin position="129"/>
        <end position="157"/>
    </location>
</feature>
<dbReference type="AlphaFoldDB" id="A0A0C3AL66"/>
<feature type="compositionally biased region" description="Polar residues" evidence="1">
    <location>
        <begin position="1"/>
        <end position="11"/>
    </location>
</feature>
<feature type="region of interest" description="Disordered" evidence="1">
    <location>
        <begin position="318"/>
        <end position="361"/>
    </location>
</feature>
<reference evidence="2 3" key="1">
    <citation type="submission" date="2014-04" db="EMBL/GenBank/DDBJ databases">
        <authorList>
            <consortium name="DOE Joint Genome Institute"/>
            <person name="Kuo A."/>
            <person name="Zuccaro A."/>
            <person name="Kohler A."/>
            <person name="Nagy L.G."/>
            <person name="Floudas D."/>
            <person name="Copeland A."/>
            <person name="Barry K.W."/>
            <person name="Cichocki N."/>
            <person name="Veneault-Fourrey C."/>
            <person name="LaButti K."/>
            <person name="Lindquist E.A."/>
            <person name="Lipzen A."/>
            <person name="Lundell T."/>
            <person name="Morin E."/>
            <person name="Murat C."/>
            <person name="Sun H."/>
            <person name="Tunlid A."/>
            <person name="Henrissat B."/>
            <person name="Grigoriev I.V."/>
            <person name="Hibbett D.S."/>
            <person name="Martin F."/>
            <person name="Nordberg H.P."/>
            <person name="Cantor M.N."/>
            <person name="Hua S.X."/>
        </authorList>
    </citation>
    <scope>NUCLEOTIDE SEQUENCE [LARGE SCALE GENOMIC DNA]</scope>
    <source>
        <strain evidence="2 3">MAFF 305830</strain>
    </source>
</reference>
<feature type="compositionally biased region" description="Low complexity" evidence="1">
    <location>
        <begin position="341"/>
        <end position="351"/>
    </location>
</feature>
<feature type="compositionally biased region" description="Acidic residues" evidence="1">
    <location>
        <begin position="507"/>
        <end position="537"/>
    </location>
</feature>
<name>A0A0C3AL66_SERVB</name>
<reference evidence="3" key="2">
    <citation type="submission" date="2015-01" db="EMBL/GenBank/DDBJ databases">
        <title>Evolutionary Origins and Diversification of the Mycorrhizal Mutualists.</title>
        <authorList>
            <consortium name="DOE Joint Genome Institute"/>
            <consortium name="Mycorrhizal Genomics Consortium"/>
            <person name="Kohler A."/>
            <person name="Kuo A."/>
            <person name="Nagy L.G."/>
            <person name="Floudas D."/>
            <person name="Copeland A."/>
            <person name="Barry K.W."/>
            <person name="Cichocki N."/>
            <person name="Veneault-Fourrey C."/>
            <person name="LaButti K."/>
            <person name="Lindquist E.A."/>
            <person name="Lipzen A."/>
            <person name="Lundell T."/>
            <person name="Morin E."/>
            <person name="Murat C."/>
            <person name="Riley R."/>
            <person name="Ohm R."/>
            <person name="Sun H."/>
            <person name="Tunlid A."/>
            <person name="Henrissat B."/>
            <person name="Grigoriev I.V."/>
            <person name="Hibbett D.S."/>
            <person name="Martin F."/>
        </authorList>
    </citation>
    <scope>NUCLEOTIDE SEQUENCE [LARGE SCALE GENOMIC DNA]</scope>
    <source>
        <strain evidence="3">MAFF 305830</strain>
    </source>
</reference>
<dbReference type="Proteomes" id="UP000054097">
    <property type="component" value="Unassembled WGS sequence"/>
</dbReference>
<dbReference type="HOGENOM" id="CLU_539874_0_0_1"/>
<sequence>MSSQKPQSTSKRVLEAKDASVPSPAEQKLVNEVIDKENVAEEAPGSLEDAKKAPSQDEEPDQRKISPQRYPSEKRVQQFNKYPNAEAGPSNPRPRKRKVLDDEYVDAAVRKRARTSRPAIVRADLLPDIPAPNKVKKSGPTDKSLASPASREGSGTQTDIFGDLLNLEDDRNALAAPVVNLVHVGDPGLWVLVSPEDESSTNPGRTDMPAGELDQMLRERSAFGTALLVDSVEEDVLVPSIVLNPELELVWEGLNLLDFPVEDTIEPFATSIGLGLLEDEVAAGQEEPSPPQPTAAPSDISPGTRSLPKEAALRISTPLCAREAARPKKKPAQRGKKAKAESSGSSKPKSGLMARGRPIPPEYLATGTVDVQSLLTRTVPSPRFTFTLEQERVFLERVNSGDDKAAIAMLPNELKFAALETPDDIAAYRAVRPTPSGTINIEKRLWVCRAHFKVKLNGKKEAIGIQQLPHRCENAVGSRDSVVRHWKCTHLNVKRVAKPRNKKEVEKETEEEEETEEEDKEDEEEIGEDGDEQETEE</sequence>
<proteinExistence type="predicted"/>
<evidence type="ECO:0000313" key="3">
    <source>
        <dbReference type="Proteomes" id="UP000054097"/>
    </source>
</evidence>
<feature type="region of interest" description="Disordered" evidence="1">
    <location>
        <begin position="283"/>
        <end position="306"/>
    </location>
</feature>
<evidence type="ECO:0000313" key="2">
    <source>
        <dbReference type="EMBL" id="KIM20784.1"/>
    </source>
</evidence>
<gene>
    <name evidence="2" type="ORF">M408DRAFT_30084</name>
</gene>
<evidence type="ECO:0000256" key="1">
    <source>
        <dbReference type="SAM" id="MobiDB-lite"/>
    </source>
</evidence>
<feature type="region of interest" description="Disordered" evidence="1">
    <location>
        <begin position="497"/>
        <end position="537"/>
    </location>
</feature>
<protein>
    <submittedName>
        <fullName evidence="2">Uncharacterized protein</fullName>
    </submittedName>
</protein>
<dbReference type="EMBL" id="KN824408">
    <property type="protein sequence ID" value="KIM20784.1"/>
    <property type="molecule type" value="Genomic_DNA"/>
</dbReference>
<accession>A0A0C3AL66</accession>
<organism evidence="2 3">
    <name type="scientific">Serendipita vermifera MAFF 305830</name>
    <dbReference type="NCBI Taxonomy" id="933852"/>
    <lineage>
        <taxon>Eukaryota</taxon>
        <taxon>Fungi</taxon>
        <taxon>Dikarya</taxon>
        <taxon>Basidiomycota</taxon>
        <taxon>Agaricomycotina</taxon>
        <taxon>Agaricomycetes</taxon>
        <taxon>Sebacinales</taxon>
        <taxon>Serendipitaceae</taxon>
        <taxon>Serendipita</taxon>
    </lineage>
</organism>